<evidence type="ECO:0000313" key="10">
    <source>
        <dbReference type="EMBL" id="KAF5753096.1"/>
    </source>
</evidence>
<dbReference type="Pfam" id="PF03088">
    <property type="entry name" value="Str_synth"/>
    <property type="match status" value="1"/>
</dbReference>
<dbReference type="GO" id="GO:0016787">
    <property type="term" value="F:hydrolase activity"/>
    <property type="evidence" value="ECO:0007669"/>
    <property type="project" value="TreeGrafter"/>
</dbReference>
<comment type="caution">
    <text evidence="10">The sequence shown here is derived from an EMBL/GenBank/DDBJ whole genome shotgun (WGS) entry which is preliminary data.</text>
</comment>
<keyword evidence="8" id="KW-0472">Membrane</keyword>
<dbReference type="GO" id="GO:0012505">
    <property type="term" value="C:endomembrane system"/>
    <property type="evidence" value="ECO:0007669"/>
    <property type="project" value="TreeGrafter"/>
</dbReference>
<evidence type="ECO:0000313" key="11">
    <source>
        <dbReference type="Proteomes" id="UP000593562"/>
    </source>
</evidence>
<dbReference type="PANTHER" id="PTHR10426">
    <property type="entry name" value="STRICTOSIDINE SYNTHASE-RELATED"/>
    <property type="match status" value="1"/>
</dbReference>
<evidence type="ECO:0000256" key="6">
    <source>
        <dbReference type="ARBA" id="ARBA00023180"/>
    </source>
</evidence>
<keyword evidence="8" id="KW-1133">Transmembrane helix</keyword>
<evidence type="ECO:0000256" key="3">
    <source>
        <dbReference type="ARBA" id="ARBA00022553"/>
    </source>
</evidence>
<proteinExistence type="inferred from homology"/>
<keyword evidence="5" id="KW-0732">Signal</keyword>
<dbReference type="PANTHER" id="PTHR10426:SF88">
    <property type="entry name" value="ADIPOCYTE PLASMA MEMBRANE-ASSOCIATED PROTEIN HEMOMUCIN-RELATED"/>
    <property type="match status" value="1"/>
</dbReference>
<gene>
    <name evidence="10" type="ORF">HS088_TW01G01015</name>
</gene>
<sequence length="394" mass="43698">MANGVAVQERSFPPPPPPNRRTSSCTFYSFLFSLLLPITASILLYHLDSFDPAPYPLPDHTQPPLKALTKNDRILHGSDRVGVGRLQAPEDLAYDAKLGVIYTGCGDGWIKRVRFNESVSDSVIDDLVNTGGRPLGIAIGHYHELIVADTYKGLLNITSSDGSVQVLTQEAEGVKFKLTDGVGVANDGMIYFTDASYKYNFHEFIWDILEGKPHGRLMSYDPATKETKVLLKDLYFANGIAVSPDQTFVVYCETPLRRCSKYYIHGEKKGSVDDFSPNLPGYPDNIHFDGQGRAWIAFSTEKTLLWDLTIRYPVIRKVTGIVEKYVGTPFIGKNGGVLVVDSEGKPCEHYYDPGLTLISSGIKIGDHLYCGSINNPYIVRLDLSKYPALPAYEQ</sequence>
<dbReference type="FunFam" id="2.120.10.30:FF:000073">
    <property type="entry name" value="Protein STRICTOSIDINE SYNTHASE-LIKE 6"/>
    <property type="match status" value="1"/>
</dbReference>
<dbReference type="EMBL" id="JAAARO010000001">
    <property type="protein sequence ID" value="KAF5753096.1"/>
    <property type="molecule type" value="Genomic_DNA"/>
</dbReference>
<evidence type="ECO:0000256" key="5">
    <source>
        <dbReference type="ARBA" id="ARBA00022729"/>
    </source>
</evidence>
<dbReference type="InterPro" id="IPR011042">
    <property type="entry name" value="6-blade_b-propeller_TolB-like"/>
</dbReference>
<keyword evidence="11" id="KW-1185">Reference proteome</keyword>
<keyword evidence="4" id="KW-0926">Vacuole</keyword>
<evidence type="ECO:0000256" key="2">
    <source>
        <dbReference type="ARBA" id="ARBA00009191"/>
    </source>
</evidence>
<dbReference type="GO" id="GO:0005773">
    <property type="term" value="C:vacuole"/>
    <property type="evidence" value="ECO:0007669"/>
    <property type="project" value="UniProtKB-SubCell"/>
</dbReference>
<keyword evidence="6" id="KW-0325">Glycoprotein</keyword>
<keyword evidence="3" id="KW-0597">Phosphoprotein</keyword>
<evidence type="ECO:0000256" key="4">
    <source>
        <dbReference type="ARBA" id="ARBA00022554"/>
    </source>
</evidence>
<comment type="similarity">
    <text evidence="2">Belongs to the strictosidine synthase family.</text>
</comment>
<evidence type="ECO:0000256" key="1">
    <source>
        <dbReference type="ARBA" id="ARBA00004116"/>
    </source>
</evidence>
<feature type="region of interest" description="Disordered" evidence="7">
    <location>
        <begin position="1"/>
        <end position="20"/>
    </location>
</feature>
<dbReference type="FunCoup" id="A0A7J7E4A6">
    <property type="interactions" value="860"/>
</dbReference>
<dbReference type="Gene3D" id="2.120.10.30">
    <property type="entry name" value="TolB, C-terminal domain"/>
    <property type="match status" value="1"/>
</dbReference>
<name>A0A7J7E4A6_TRIWF</name>
<dbReference type="InParanoid" id="A0A7J7E4A6"/>
<dbReference type="AlphaFoldDB" id="A0A7J7E4A6"/>
<comment type="subcellular location">
    <subcellularLocation>
        <location evidence="1">Vacuole</location>
    </subcellularLocation>
</comment>
<evidence type="ECO:0000256" key="7">
    <source>
        <dbReference type="SAM" id="MobiDB-lite"/>
    </source>
</evidence>
<reference evidence="10 11" key="1">
    <citation type="journal article" date="2020" name="Nat. Commun.">
        <title>Genome of Tripterygium wilfordii and identification of cytochrome P450 involved in triptolide biosynthesis.</title>
        <authorList>
            <person name="Tu L."/>
            <person name="Su P."/>
            <person name="Zhang Z."/>
            <person name="Gao L."/>
            <person name="Wang J."/>
            <person name="Hu T."/>
            <person name="Zhou J."/>
            <person name="Zhang Y."/>
            <person name="Zhao Y."/>
            <person name="Liu Y."/>
            <person name="Song Y."/>
            <person name="Tong Y."/>
            <person name="Lu Y."/>
            <person name="Yang J."/>
            <person name="Xu C."/>
            <person name="Jia M."/>
            <person name="Peters R.J."/>
            <person name="Huang L."/>
            <person name="Gao W."/>
        </authorList>
    </citation>
    <scope>NUCLEOTIDE SEQUENCE [LARGE SCALE GENOMIC DNA]</scope>
    <source>
        <strain evidence="11">cv. XIE 37</strain>
        <tissue evidence="10">Leaf</tissue>
    </source>
</reference>
<dbReference type="SUPFAM" id="SSF63829">
    <property type="entry name" value="Calcium-dependent phosphotriesterase"/>
    <property type="match status" value="1"/>
</dbReference>
<protein>
    <submittedName>
        <fullName evidence="10">Protein STRICTOSIDINE SYNTHASE-LIKE 5-like</fullName>
    </submittedName>
</protein>
<evidence type="ECO:0000259" key="9">
    <source>
        <dbReference type="Pfam" id="PF03088"/>
    </source>
</evidence>
<evidence type="ECO:0000256" key="8">
    <source>
        <dbReference type="SAM" id="Phobius"/>
    </source>
</evidence>
<accession>A0A7J7E4A6</accession>
<feature type="domain" description="Strictosidine synthase conserved region" evidence="9">
    <location>
        <begin position="181"/>
        <end position="266"/>
    </location>
</feature>
<organism evidence="10 11">
    <name type="scientific">Tripterygium wilfordii</name>
    <name type="common">Thunder God vine</name>
    <dbReference type="NCBI Taxonomy" id="458696"/>
    <lineage>
        <taxon>Eukaryota</taxon>
        <taxon>Viridiplantae</taxon>
        <taxon>Streptophyta</taxon>
        <taxon>Embryophyta</taxon>
        <taxon>Tracheophyta</taxon>
        <taxon>Spermatophyta</taxon>
        <taxon>Magnoliopsida</taxon>
        <taxon>eudicotyledons</taxon>
        <taxon>Gunneridae</taxon>
        <taxon>Pentapetalae</taxon>
        <taxon>rosids</taxon>
        <taxon>fabids</taxon>
        <taxon>Celastrales</taxon>
        <taxon>Celastraceae</taxon>
        <taxon>Tripterygium</taxon>
    </lineage>
</organism>
<dbReference type="Pfam" id="PF20067">
    <property type="entry name" value="SSL_N"/>
    <property type="match status" value="1"/>
</dbReference>
<dbReference type="GO" id="GO:0009753">
    <property type="term" value="P:response to jasmonic acid"/>
    <property type="evidence" value="ECO:0007669"/>
    <property type="project" value="UniProtKB-ARBA"/>
</dbReference>
<feature type="transmembrane region" description="Helical" evidence="8">
    <location>
        <begin position="27"/>
        <end position="47"/>
    </location>
</feature>
<dbReference type="Proteomes" id="UP000593562">
    <property type="component" value="Unassembled WGS sequence"/>
</dbReference>
<keyword evidence="8" id="KW-0812">Transmembrane</keyword>
<dbReference type="InterPro" id="IPR018119">
    <property type="entry name" value="Strictosidine_synth_cons-reg"/>
</dbReference>